<comment type="caution">
    <text evidence="2">The sequence shown here is derived from an EMBL/GenBank/DDBJ whole genome shotgun (WGS) entry which is preliminary data.</text>
</comment>
<name>A0A840SME6_9RHOB</name>
<dbReference type="RefSeq" id="WP_184147796.1">
    <property type="nucleotide sequence ID" value="NZ_JACHFM010000001.1"/>
</dbReference>
<keyword evidence="3" id="KW-1185">Reference proteome</keyword>
<keyword evidence="2" id="KW-0413">Isomerase</keyword>
<evidence type="ECO:0000313" key="3">
    <source>
        <dbReference type="Proteomes" id="UP000549457"/>
    </source>
</evidence>
<dbReference type="EMBL" id="JACHFM010000001">
    <property type="protein sequence ID" value="MBB5221428.1"/>
    <property type="molecule type" value="Genomic_DNA"/>
</dbReference>
<dbReference type="InterPro" id="IPR032710">
    <property type="entry name" value="NTF2-like_dom_sf"/>
</dbReference>
<dbReference type="GO" id="GO:0016853">
    <property type="term" value="F:isomerase activity"/>
    <property type="evidence" value="ECO:0007669"/>
    <property type="project" value="UniProtKB-KW"/>
</dbReference>
<feature type="domain" description="DUF4440" evidence="1">
    <location>
        <begin position="16"/>
        <end position="126"/>
    </location>
</feature>
<dbReference type="InterPro" id="IPR027843">
    <property type="entry name" value="DUF4440"/>
</dbReference>
<gene>
    <name evidence="2" type="ORF">HNP73_001349</name>
</gene>
<dbReference type="Pfam" id="PF14534">
    <property type="entry name" value="DUF4440"/>
    <property type="match status" value="1"/>
</dbReference>
<dbReference type="Proteomes" id="UP000549457">
    <property type="component" value="Unassembled WGS sequence"/>
</dbReference>
<reference evidence="2 3" key="1">
    <citation type="submission" date="2020-08" db="EMBL/GenBank/DDBJ databases">
        <title>Genomic Encyclopedia of Type Strains, Phase IV (KMG-IV): sequencing the most valuable type-strain genomes for metagenomic binning, comparative biology and taxonomic classification.</title>
        <authorList>
            <person name="Goeker M."/>
        </authorList>
    </citation>
    <scope>NUCLEOTIDE SEQUENCE [LARGE SCALE GENOMIC DNA]</scope>
    <source>
        <strain evidence="2 3">DSM 101730</strain>
    </source>
</reference>
<dbReference type="AlphaFoldDB" id="A0A840SME6"/>
<protein>
    <submittedName>
        <fullName evidence="2">Ketosteroid isomerase-like protein</fullName>
    </submittedName>
</protein>
<proteinExistence type="predicted"/>
<evidence type="ECO:0000313" key="2">
    <source>
        <dbReference type="EMBL" id="MBB5221428.1"/>
    </source>
</evidence>
<organism evidence="2 3">
    <name type="scientific">Amaricoccus macauensis</name>
    <dbReference type="NCBI Taxonomy" id="57001"/>
    <lineage>
        <taxon>Bacteria</taxon>
        <taxon>Pseudomonadati</taxon>
        <taxon>Pseudomonadota</taxon>
        <taxon>Alphaproteobacteria</taxon>
        <taxon>Rhodobacterales</taxon>
        <taxon>Paracoccaceae</taxon>
        <taxon>Amaricoccus</taxon>
    </lineage>
</organism>
<accession>A0A840SME6</accession>
<evidence type="ECO:0000259" key="1">
    <source>
        <dbReference type="Pfam" id="PF14534"/>
    </source>
</evidence>
<dbReference type="Gene3D" id="3.10.450.50">
    <property type="match status" value="1"/>
</dbReference>
<sequence>MSDPAAKASEADARAIQAVFAAIAHGFRDRDAAVIARHYARDAIVADLAPPLQRQGVEPGPLQEWLDGWDGPVILTHKDILVDLSGDQAVCHGLVHTEVLRGGEAIGWWARATTVLRRADDGQWMVTLEHVSVPFHTDGSFRAALDLKP</sequence>
<dbReference type="SUPFAM" id="SSF54427">
    <property type="entry name" value="NTF2-like"/>
    <property type="match status" value="1"/>
</dbReference>